<proteinExistence type="inferred from homology"/>
<accession>A0AAN9Q856</accession>
<evidence type="ECO:0000259" key="4">
    <source>
        <dbReference type="PROSITE" id="PS50011"/>
    </source>
</evidence>
<dbReference type="FunFam" id="3.30.200.20:FF:000099">
    <property type="entry name" value="Serine/threonine-protein kinase BLUS1"/>
    <property type="match status" value="1"/>
</dbReference>
<dbReference type="GO" id="GO:0043539">
    <property type="term" value="F:protein serine/threonine kinase activator activity"/>
    <property type="evidence" value="ECO:0007669"/>
    <property type="project" value="InterPro"/>
</dbReference>
<dbReference type="Gene3D" id="3.30.200.20">
    <property type="entry name" value="Phosphorylase Kinase, domain 1"/>
    <property type="match status" value="1"/>
</dbReference>
<evidence type="ECO:0000256" key="2">
    <source>
        <dbReference type="PROSITE-ProRule" id="PRU10141"/>
    </source>
</evidence>
<dbReference type="SMART" id="SM00220">
    <property type="entry name" value="S_TKc"/>
    <property type="match status" value="1"/>
</dbReference>
<organism evidence="5 6">
    <name type="scientific">Canavalia gladiata</name>
    <name type="common">Sword bean</name>
    <name type="synonym">Dolichos gladiatus</name>
    <dbReference type="NCBI Taxonomy" id="3824"/>
    <lineage>
        <taxon>Eukaryota</taxon>
        <taxon>Viridiplantae</taxon>
        <taxon>Streptophyta</taxon>
        <taxon>Embryophyta</taxon>
        <taxon>Tracheophyta</taxon>
        <taxon>Spermatophyta</taxon>
        <taxon>Magnoliopsida</taxon>
        <taxon>eudicotyledons</taxon>
        <taxon>Gunneridae</taxon>
        <taxon>Pentapetalae</taxon>
        <taxon>rosids</taxon>
        <taxon>fabids</taxon>
        <taxon>Fabales</taxon>
        <taxon>Fabaceae</taxon>
        <taxon>Papilionoideae</taxon>
        <taxon>50 kb inversion clade</taxon>
        <taxon>NPAAA clade</taxon>
        <taxon>indigoferoid/millettioid clade</taxon>
        <taxon>Phaseoleae</taxon>
        <taxon>Canavalia</taxon>
    </lineage>
</organism>
<dbReference type="InterPro" id="IPR011009">
    <property type="entry name" value="Kinase-like_dom_sf"/>
</dbReference>
<dbReference type="EMBL" id="JAYMYQ010000006">
    <property type="protein sequence ID" value="KAK7325114.1"/>
    <property type="molecule type" value="Genomic_DNA"/>
</dbReference>
<dbReference type="PROSITE" id="PS00107">
    <property type="entry name" value="PROTEIN_KINASE_ATP"/>
    <property type="match status" value="1"/>
</dbReference>
<comment type="similarity">
    <text evidence="1">Belongs to the protein kinase superfamily. STE Ser/Thr protein kinase family. STE20 subfamily.</text>
</comment>
<feature type="compositionally biased region" description="Acidic residues" evidence="3">
    <location>
        <begin position="328"/>
        <end position="337"/>
    </location>
</feature>
<evidence type="ECO:0000256" key="1">
    <source>
        <dbReference type="ARBA" id="ARBA00008874"/>
    </source>
</evidence>
<evidence type="ECO:0000313" key="5">
    <source>
        <dbReference type="EMBL" id="KAK7325114.1"/>
    </source>
</evidence>
<keyword evidence="2" id="KW-0547">Nucleotide-binding</keyword>
<comment type="caution">
    <text evidence="5">The sequence shown here is derived from an EMBL/GenBank/DDBJ whole genome shotgun (WGS) entry which is preliminary data.</text>
</comment>
<feature type="domain" description="Protein kinase" evidence="4">
    <location>
        <begin position="24"/>
        <end position="291"/>
    </location>
</feature>
<dbReference type="PROSITE" id="PS50011">
    <property type="entry name" value="PROTEIN_KINASE_DOM"/>
    <property type="match status" value="1"/>
</dbReference>
<dbReference type="PANTHER" id="PTHR48014">
    <property type="entry name" value="SERINE/THREONINE-PROTEIN KINASE FRAY2"/>
    <property type="match status" value="1"/>
</dbReference>
<evidence type="ECO:0000313" key="6">
    <source>
        <dbReference type="Proteomes" id="UP001367508"/>
    </source>
</evidence>
<dbReference type="InterPro" id="IPR000719">
    <property type="entry name" value="Prot_kinase_dom"/>
</dbReference>
<dbReference type="GO" id="GO:0005524">
    <property type="term" value="F:ATP binding"/>
    <property type="evidence" value="ECO:0007669"/>
    <property type="project" value="UniProtKB-UniRule"/>
</dbReference>
<dbReference type="SUPFAM" id="SSF56112">
    <property type="entry name" value="Protein kinase-like (PK-like)"/>
    <property type="match status" value="1"/>
</dbReference>
<reference evidence="5 6" key="1">
    <citation type="submission" date="2024-01" db="EMBL/GenBank/DDBJ databases">
        <title>The genomes of 5 underutilized Papilionoideae crops provide insights into root nodulation and disease resistanc.</title>
        <authorList>
            <person name="Jiang F."/>
        </authorList>
    </citation>
    <scope>NUCLEOTIDE SEQUENCE [LARGE SCALE GENOMIC DNA]</scope>
    <source>
        <strain evidence="5">LVBAO_FW01</strain>
        <tissue evidence="5">Leaves</tissue>
    </source>
</reference>
<dbReference type="Gene3D" id="1.10.510.10">
    <property type="entry name" value="Transferase(Phosphotransferase) domain 1"/>
    <property type="match status" value="1"/>
</dbReference>
<dbReference type="FunFam" id="1.10.510.10:FF:000835">
    <property type="entry name" value="Serine/threonine-protein kinase BLUS1"/>
    <property type="match status" value="1"/>
</dbReference>
<evidence type="ECO:0000256" key="3">
    <source>
        <dbReference type="SAM" id="MobiDB-lite"/>
    </source>
</evidence>
<feature type="region of interest" description="Disordered" evidence="3">
    <location>
        <begin position="318"/>
        <end position="338"/>
    </location>
</feature>
<dbReference type="InterPro" id="IPR047173">
    <property type="entry name" value="STRAD_A/B-like"/>
</dbReference>
<feature type="binding site" evidence="2">
    <location>
        <position position="54"/>
    </location>
    <ligand>
        <name>ATP</name>
        <dbReference type="ChEBI" id="CHEBI:30616"/>
    </ligand>
</feature>
<dbReference type="Proteomes" id="UP001367508">
    <property type="component" value="Unassembled WGS sequence"/>
</dbReference>
<dbReference type="GO" id="GO:1902456">
    <property type="term" value="P:regulation of stomatal opening"/>
    <property type="evidence" value="ECO:0007669"/>
    <property type="project" value="TreeGrafter"/>
</dbReference>
<dbReference type="GO" id="GO:0004672">
    <property type="term" value="F:protein kinase activity"/>
    <property type="evidence" value="ECO:0007669"/>
    <property type="project" value="InterPro"/>
</dbReference>
<name>A0AAN9Q856_CANGL</name>
<gene>
    <name evidence="5" type="ORF">VNO77_29201</name>
</gene>
<dbReference type="PANTHER" id="PTHR48014:SF7">
    <property type="entry name" value="SERINE_THREONINE-PROTEIN KINASE BLUS1"/>
    <property type="match status" value="1"/>
</dbReference>
<dbReference type="InterPro" id="IPR017441">
    <property type="entry name" value="Protein_kinase_ATP_BS"/>
</dbReference>
<keyword evidence="2" id="KW-0067">ATP-binding</keyword>
<dbReference type="AlphaFoldDB" id="A0AAN9Q856"/>
<sequence length="481" mass="53761">MAMATNESEEAGKRVQYPLDSSSYKILNEIGEGVSAVVYKAVCIPMNSTAVAIKSIDLDRSRPDLDDVRREAKTLSLLLHPNILKAHCSFTVDRRLWVVMPFMAAGSLQSIISHAFPNGLTEPCIAVVLKDTLHALSYLHAQGHLHRDIKAGNILVDSNGQIKLGDFGVSTSIYESTCTSLMLTDVAGTPYWMAPEVIHSHTGYSLKADIWSFGITALELAHGRPPLSHLPPSKSMMLKITKRFRFSDFDKYRKGSGNKFSKAFKDMVASCLDQDPSRRPTADKLLKHPFFKNSKGSDFLVKNVLQGLPSVERRYKETKANNLHPDGDGDSDDDPDMDQNVVKQRRISGWNFNEEGLELDPVFPNDDTTVKEVRFGGETVIQEIRDSGSIGVEKVKNKEAMLATLNVLKVSLEQELWQVKFLVNTIEGVDTKVTDSQDQMPQEISRLRAELEYERNKNLQLELQLKTFNYNLSSAPNNTSN</sequence>
<keyword evidence="6" id="KW-1185">Reference proteome</keyword>
<protein>
    <recommendedName>
        <fullName evidence="4">Protein kinase domain-containing protein</fullName>
    </recommendedName>
</protein>
<dbReference type="Pfam" id="PF00069">
    <property type="entry name" value="Pkinase"/>
    <property type="match status" value="1"/>
</dbReference>